<keyword evidence="1" id="KW-0812">Transmembrane</keyword>
<dbReference type="Pfam" id="PF02698">
    <property type="entry name" value="DUF218"/>
    <property type="match status" value="1"/>
</dbReference>
<sequence>MNDNPIVLFKKKASPYFNRKRVFIVLGILVLSVFLYAGQWLIVDQEPQQADVIFVLSGADGRVEEALTLVGEGFSDSIVLTNARGFSELEHARVKKQVASNNIYTDYKSKSTLASAEYSKELMENRNMSSAIIVSSDYHMRRTKLNYERAFKGSDIELVYIGTESRYHSLLWWSDKYSIGVTGSEYIKLIGNFVGIHGALAKKTLYEFDNYFFS</sequence>
<feature type="domain" description="DUF218" evidence="2">
    <location>
        <begin position="51"/>
        <end position="150"/>
    </location>
</feature>
<dbReference type="RefSeq" id="WP_136946891.1">
    <property type="nucleotide sequence ID" value="NZ_SWFM01000002.1"/>
</dbReference>
<evidence type="ECO:0000256" key="1">
    <source>
        <dbReference type="SAM" id="Phobius"/>
    </source>
</evidence>
<keyword evidence="1" id="KW-1133">Transmembrane helix</keyword>
<proteinExistence type="predicted"/>
<dbReference type="GO" id="GO:0005886">
    <property type="term" value="C:plasma membrane"/>
    <property type="evidence" value="ECO:0007669"/>
    <property type="project" value="TreeGrafter"/>
</dbReference>
<gene>
    <name evidence="3" type="ORF">FBF83_09395</name>
</gene>
<dbReference type="PANTHER" id="PTHR30336">
    <property type="entry name" value="INNER MEMBRANE PROTEIN, PROBABLE PERMEASE"/>
    <property type="match status" value="1"/>
</dbReference>
<dbReference type="PANTHER" id="PTHR30336:SF20">
    <property type="entry name" value="DUF218 DOMAIN-CONTAINING PROTEIN"/>
    <property type="match status" value="1"/>
</dbReference>
<protein>
    <submittedName>
        <fullName evidence="3">YdcF family protein</fullName>
    </submittedName>
</protein>
<dbReference type="Proteomes" id="UP000310541">
    <property type="component" value="Unassembled WGS sequence"/>
</dbReference>
<name>A0A4U1MJ33_9BACL</name>
<accession>A0A4U1MJ33</accession>
<feature type="transmembrane region" description="Helical" evidence="1">
    <location>
        <begin position="21"/>
        <end position="42"/>
    </location>
</feature>
<dbReference type="AlphaFoldDB" id="A0A4U1MJ33"/>
<dbReference type="Gene3D" id="3.40.50.620">
    <property type="entry name" value="HUPs"/>
    <property type="match status" value="1"/>
</dbReference>
<reference evidence="3 4" key="1">
    <citation type="submission" date="2019-04" db="EMBL/GenBank/DDBJ databases">
        <title>Genome sequence of Bacillus hwajinpoensis strain Y2.</title>
        <authorList>
            <person name="Fair J.L."/>
            <person name="Maclea K.S."/>
        </authorList>
    </citation>
    <scope>NUCLEOTIDE SEQUENCE [LARGE SCALE GENOMIC DNA]</scope>
    <source>
        <strain evidence="3 4">Y2</strain>
    </source>
</reference>
<dbReference type="InterPro" id="IPR003848">
    <property type="entry name" value="DUF218"/>
</dbReference>
<dbReference type="CDD" id="cd06259">
    <property type="entry name" value="YdcF-like"/>
    <property type="match status" value="1"/>
</dbReference>
<evidence type="ECO:0000259" key="2">
    <source>
        <dbReference type="Pfam" id="PF02698"/>
    </source>
</evidence>
<dbReference type="OrthoDB" id="9782395at2"/>
<organism evidence="3 4">
    <name type="scientific">Guptibacillus hwajinpoensis</name>
    <dbReference type="NCBI Taxonomy" id="208199"/>
    <lineage>
        <taxon>Bacteria</taxon>
        <taxon>Bacillati</taxon>
        <taxon>Bacillota</taxon>
        <taxon>Bacilli</taxon>
        <taxon>Bacillales</taxon>
        <taxon>Guptibacillaceae</taxon>
        <taxon>Guptibacillus</taxon>
    </lineage>
</organism>
<dbReference type="InterPro" id="IPR051599">
    <property type="entry name" value="Cell_Envelope_Assoc"/>
</dbReference>
<dbReference type="EMBL" id="SWFM01000002">
    <property type="protein sequence ID" value="TKD70817.1"/>
    <property type="molecule type" value="Genomic_DNA"/>
</dbReference>
<evidence type="ECO:0000313" key="3">
    <source>
        <dbReference type="EMBL" id="TKD70817.1"/>
    </source>
</evidence>
<comment type="caution">
    <text evidence="3">The sequence shown here is derived from an EMBL/GenBank/DDBJ whole genome shotgun (WGS) entry which is preliminary data.</text>
</comment>
<keyword evidence="1" id="KW-0472">Membrane</keyword>
<dbReference type="InterPro" id="IPR014729">
    <property type="entry name" value="Rossmann-like_a/b/a_fold"/>
</dbReference>
<evidence type="ECO:0000313" key="4">
    <source>
        <dbReference type="Proteomes" id="UP000310541"/>
    </source>
</evidence>